<dbReference type="Pfam" id="PF00462">
    <property type="entry name" value="Glutaredoxin"/>
    <property type="match status" value="1"/>
</dbReference>
<reference evidence="2 3" key="2">
    <citation type="submission" date="2014-03" db="EMBL/GenBank/DDBJ databases">
        <title>The Genome Sequence of Anncaliia algerae insect isolate PRA339.</title>
        <authorList>
            <consortium name="The Broad Institute Genome Sequencing Platform"/>
            <consortium name="The Broad Institute Genome Sequencing Center for Infectious Disease"/>
            <person name="Cuomo C."/>
            <person name="Becnel J."/>
            <person name="Sanscrainte N."/>
            <person name="Walker B."/>
            <person name="Young S.K."/>
            <person name="Zeng Q."/>
            <person name="Gargeya S."/>
            <person name="Fitzgerald M."/>
            <person name="Haas B."/>
            <person name="Abouelleil A."/>
            <person name="Alvarado L."/>
            <person name="Arachchi H.M."/>
            <person name="Berlin A.M."/>
            <person name="Chapman S.B."/>
            <person name="Dewar J."/>
            <person name="Goldberg J."/>
            <person name="Griggs A."/>
            <person name="Gujja S."/>
            <person name="Hansen M."/>
            <person name="Howarth C."/>
            <person name="Imamovic A."/>
            <person name="Larimer J."/>
            <person name="McCowan C."/>
            <person name="Murphy C."/>
            <person name="Neiman D."/>
            <person name="Pearson M."/>
            <person name="Priest M."/>
            <person name="Roberts A."/>
            <person name="Saif S."/>
            <person name="Shea T."/>
            <person name="Sisk P."/>
            <person name="Sykes S."/>
            <person name="Wortman J."/>
            <person name="Nusbaum C."/>
            <person name="Birren B."/>
        </authorList>
    </citation>
    <scope>NUCLEOTIDE SEQUENCE [LARGE SCALE GENOMIC DNA]</scope>
    <source>
        <strain evidence="2 3">PRA339</strain>
    </source>
</reference>
<feature type="domain" description="Glutaredoxin" evidence="1">
    <location>
        <begin position="15"/>
        <end position="42"/>
    </location>
</feature>
<dbReference type="InterPro" id="IPR036249">
    <property type="entry name" value="Thioredoxin-like_sf"/>
</dbReference>
<dbReference type="VEuPathDB" id="MicrosporidiaDB:H312_02053"/>
<keyword evidence="3" id="KW-1185">Reference proteome</keyword>
<sequence>MSKIEDKFKENKNILIGKTYCPFCTRAKRILEKKNIELQTFLLLTLQLTSRN</sequence>
<accession>A0A059F0R9</accession>
<dbReference type="SUPFAM" id="SSF52833">
    <property type="entry name" value="Thioredoxin-like"/>
    <property type="match status" value="1"/>
</dbReference>
<dbReference type="PROSITE" id="PS51354">
    <property type="entry name" value="GLUTAREDOXIN_2"/>
    <property type="match status" value="1"/>
</dbReference>
<gene>
    <name evidence="2" type="ORF">H312_02053</name>
</gene>
<proteinExistence type="predicted"/>
<reference evidence="3" key="1">
    <citation type="submission" date="2013-02" db="EMBL/GenBank/DDBJ databases">
        <authorList>
            <consortium name="The Broad Institute Genome Sequencing Platform"/>
            <person name="Cuomo C."/>
            <person name="Becnel J."/>
            <person name="Sanscrainte N."/>
            <person name="Walker B."/>
            <person name="Young S.K."/>
            <person name="Zeng Q."/>
            <person name="Gargeya S."/>
            <person name="Fitzgerald M."/>
            <person name="Haas B."/>
            <person name="Abouelleil A."/>
            <person name="Alvarado L."/>
            <person name="Arachchi H.M."/>
            <person name="Berlin A.M."/>
            <person name="Chapman S.B."/>
            <person name="Dewar J."/>
            <person name="Goldberg J."/>
            <person name="Griggs A."/>
            <person name="Gujja S."/>
            <person name="Hansen M."/>
            <person name="Howarth C."/>
            <person name="Imamovic A."/>
            <person name="Larimer J."/>
            <person name="McCowan C."/>
            <person name="Murphy C."/>
            <person name="Neiman D."/>
            <person name="Pearson M."/>
            <person name="Priest M."/>
            <person name="Roberts A."/>
            <person name="Saif S."/>
            <person name="Shea T."/>
            <person name="Sisk P."/>
            <person name="Sykes S."/>
            <person name="Wortman J."/>
            <person name="Nusbaum C."/>
            <person name="Birren B."/>
        </authorList>
    </citation>
    <scope>NUCLEOTIDE SEQUENCE [LARGE SCALE GENOMIC DNA]</scope>
    <source>
        <strain evidence="3">PRA339</strain>
    </source>
</reference>
<dbReference type="Gene3D" id="3.40.30.10">
    <property type="entry name" value="Glutaredoxin"/>
    <property type="match status" value="1"/>
</dbReference>
<evidence type="ECO:0000313" key="2">
    <source>
        <dbReference type="EMBL" id="KCZ80541.1"/>
    </source>
</evidence>
<evidence type="ECO:0000313" key="3">
    <source>
        <dbReference type="Proteomes" id="UP000030655"/>
    </source>
</evidence>
<dbReference type="Proteomes" id="UP000030655">
    <property type="component" value="Unassembled WGS sequence"/>
</dbReference>
<dbReference type="OrthoDB" id="418495at2759"/>
<dbReference type="EMBL" id="KK365175">
    <property type="protein sequence ID" value="KCZ80541.1"/>
    <property type="molecule type" value="Genomic_DNA"/>
</dbReference>
<organism evidence="2 3">
    <name type="scientific">Anncaliia algerae PRA339</name>
    <dbReference type="NCBI Taxonomy" id="1288291"/>
    <lineage>
        <taxon>Eukaryota</taxon>
        <taxon>Fungi</taxon>
        <taxon>Fungi incertae sedis</taxon>
        <taxon>Microsporidia</taxon>
        <taxon>Tubulinosematoidea</taxon>
        <taxon>Tubulinosematidae</taxon>
        <taxon>Anncaliia</taxon>
    </lineage>
</organism>
<dbReference type="GO" id="GO:0016491">
    <property type="term" value="F:oxidoreductase activity"/>
    <property type="evidence" value="ECO:0007669"/>
    <property type="project" value="UniProtKB-ARBA"/>
</dbReference>
<protein>
    <recommendedName>
        <fullName evidence="1">Glutaredoxin domain-containing protein</fullName>
    </recommendedName>
</protein>
<dbReference type="InterPro" id="IPR002109">
    <property type="entry name" value="Glutaredoxin"/>
</dbReference>
<name>A0A059F0R9_9MICR</name>
<dbReference type="HOGENOM" id="CLU_3086783_0_0_1"/>
<dbReference type="AlphaFoldDB" id="A0A059F0R9"/>
<evidence type="ECO:0000259" key="1">
    <source>
        <dbReference type="Pfam" id="PF00462"/>
    </source>
</evidence>